<dbReference type="PANTHER" id="PTHR13217">
    <property type="entry name" value="PLECKSTRIN HOMOLOGY DOMAIN-CONTAINING FAMILY G MEMBER 7"/>
    <property type="match status" value="1"/>
</dbReference>
<reference evidence="3" key="1">
    <citation type="submission" date="2021-04" db="EMBL/GenBank/DDBJ databases">
        <authorList>
            <consortium name="Molecular Ecology Group"/>
        </authorList>
    </citation>
    <scope>NUCLEOTIDE SEQUENCE</scope>
</reference>
<name>A0A8S3Z6J5_9EUPU</name>
<proteinExistence type="predicted"/>
<feature type="domain" description="DH" evidence="2">
    <location>
        <begin position="1"/>
        <end position="169"/>
    </location>
</feature>
<evidence type="ECO:0000256" key="1">
    <source>
        <dbReference type="SAM" id="MobiDB-lite"/>
    </source>
</evidence>
<dbReference type="GO" id="GO:0005085">
    <property type="term" value="F:guanyl-nucleotide exchange factor activity"/>
    <property type="evidence" value="ECO:0007669"/>
    <property type="project" value="InterPro"/>
</dbReference>
<dbReference type="Pfam" id="PF00621">
    <property type="entry name" value="RhoGEF"/>
    <property type="match status" value="1"/>
</dbReference>
<dbReference type="Gene3D" id="2.30.29.30">
    <property type="entry name" value="Pleckstrin-homology domain (PH domain)/Phosphotyrosine-binding domain (PTB)"/>
    <property type="match status" value="1"/>
</dbReference>
<dbReference type="SMART" id="SM00325">
    <property type="entry name" value="RhoGEF"/>
    <property type="match status" value="1"/>
</dbReference>
<protein>
    <recommendedName>
        <fullName evidence="2">DH domain-containing protein</fullName>
    </recommendedName>
</protein>
<comment type="caution">
    <text evidence="3">The sequence shown here is derived from an EMBL/GenBank/DDBJ whole genome shotgun (WGS) entry which is preliminary data.</text>
</comment>
<dbReference type="InterPro" id="IPR000219">
    <property type="entry name" value="DH_dom"/>
</dbReference>
<dbReference type="GO" id="GO:0005886">
    <property type="term" value="C:plasma membrane"/>
    <property type="evidence" value="ECO:0007669"/>
    <property type="project" value="TreeGrafter"/>
</dbReference>
<dbReference type="SUPFAM" id="SSF50729">
    <property type="entry name" value="PH domain-like"/>
    <property type="match status" value="1"/>
</dbReference>
<dbReference type="EMBL" id="CAJHNH020001577">
    <property type="protein sequence ID" value="CAG5123645.1"/>
    <property type="molecule type" value="Genomic_DNA"/>
</dbReference>
<dbReference type="InterPro" id="IPR040181">
    <property type="entry name" value="PKHG5/7"/>
</dbReference>
<dbReference type="PANTHER" id="PTHR13217:SF11">
    <property type="entry name" value="PLECKSTRIN HOMOLOGY DOMAIN-CONTAINING FAMILY G MEMBER 5"/>
    <property type="match status" value="1"/>
</dbReference>
<dbReference type="Proteomes" id="UP000678393">
    <property type="component" value="Unassembled WGS sequence"/>
</dbReference>
<feature type="compositionally biased region" description="Polar residues" evidence="1">
    <location>
        <begin position="528"/>
        <end position="540"/>
    </location>
</feature>
<dbReference type="SUPFAM" id="SSF48065">
    <property type="entry name" value="DBL homology domain (DH-domain)"/>
    <property type="match status" value="1"/>
</dbReference>
<keyword evidence="4" id="KW-1185">Reference proteome</keyword>
<dbReference type="GO" id="GO:0030424">
    <property type="term" value="C:axon"/>
    <property type="evidence" value="ECO:0007669"/>
    <property type="project" value="TreeGrafter"/>
</dbReference>
<dbReference type="OrthoDB" id="660555at2759"/>
<dbReference type="InterPro" id="IPR035899">
    <property type="entry name" value="DBL_dom_sf"/>
</dbReference>
<feature type="region of interest" description="Disordered" evidence="1">
    <location>
        <begin position="511"/>
        <end position="540"/>
    </location>
</feature>
<evidence type="ECO:0000313" key="4">
    <source>
        <dbReference type="Proteomes" id="UP000678393"/>
    </source>
</evidence>
<sequence>VFQNCLMNVQLESFLNEIESERLFSNIDKIYECNCLFWQHHLLPILQSSRESHQPLDPLLSKEGFVDHFPILFQVYFKYFIEHKSCLDYAKSCMDSNDLFRTFIQWAETQKQCNRLRFSDILGQPMPRLLKYSLLLRAILKYTEKDSDRIDLKAMILSVNKLCGAANNSLRRIEEYKRLEAVRKTLEPFDSIEAPNDECAKIIQGFVANFNLLAPMPGFQDGPRSLLFQSSLRMKEGQNVKMDVDCLLFTDLLLICKSNRKMERFKMIRPPMRLDHLVMSVLKDKNSFLLIYMNEYNVPLSAFTFHSDPGSIRGWVEKFREAQREFKAKDIQKNSETDRLRSDTTLTQSDLDDMSVSSALSYIDIVTSTIPRSESSNSLDHFVPNVLTCNEARAADMNRSEVGHSNSMPDFMNMASSLSTESHGQNKPADMKLVRSSSACDSPVTKDADMEVVDGNLNKCKPAHSVSMSASKSMDQNSNINMSINSIVSEPPYLVTASDESSRFKEMAKEEWQSSQMHSNKLDPRATKSVQKNSPEQATVNTKLNSRRTEKRYHTADEIPDILNSQKDPGIQKWSSLRKDVQLSDFHDLGSTVFSTDSFQSYQSSSGVSSNGSLHLTVETSERNDYACDVDVLVDSHLTELDPPKPLLINDERNIHGRLDFTDGGSTRSFLSEPSSYLTDSKHAKSKSTSDLVETFGNSLQVSQMTDGIASVAVTPENFHRKLTHLDILRMKKIKHQILFDVNVESSDV</sequence>
<dbReference type="AlphaFoldDB" id="A0A8S3Z6J5"/>
<dbReference type="Gene3D" id="1.20.900.10">
    <property type="entry name" value="Dbl homology (DH) domain"/>
    <property type="match status" value="1"/>
</dbReference>
<feature type="non-terminal residue" evidence="3">
    <location>
        <position position="749"/>
    </location>
</feature>
<dbReference type="GO" id="GO:0007266">
    <property type="term" value="P:Rho protein signal transduction"/>
    <property type="evidence" value="ECO:0007669"/>
    <property type="project" value="TreeGrafter"/>
</dbReference>
<evidence type="ECO:0000259" key="2">
    <source>
        <dbReference type="PROSITE" id="PS50010"/>
    </source>
</evidence>
<evidence type="ECO:0000313" key="3">
    <source>
        <dbReference type="EMBL" id="CAG5123645.1"/>
    </source>
</evidence>
<dbReference type="GO" id="GO:0043542">
    <property type="term" value="P:endothelial cell migration"/>
    <property type="evidence" value="ECO:0007669"/>
    <property type="project" value="TreeGrafter"/>
</dbReference>
<dbReference type="GO" id="GO:0030139">
    <property type="term" value="C:endocytic vesicle"/>
    <property type="evidence" value="ECO:0007669"/>
    <property type="project" value="TreeGrafter"/>
</dbReference>
<dbReference type="InterPro" id="IPR011993">
    <property type="entry name" value="PH-like_dom_sf"/>
</dbReference>
<gene>
    <name evidence="3" type="ORF">CUNI_LOCUS9203</name>
</gene>
<dbReference type="PROSITE" id="PS50010">
    <property type="entry name" value="DH_2"/>
    <property type="match status" value="1"/>
</dbReference>
<dbReference type="CDD" id="cd13244">
    <property type="entry name" value="PH_PLEKHG5_G6"/>
    <property type="match status" value="1"/>
</dbReference>
<accession>A0A8S3Z6J5</accession>
<organism evidence="3 4">
    <name type="scientific">Candidula unifasciata</name>
    <dbReference type="NCBI Taxonomy" id="100452"/>
    <lineage>
        <taxon>Eukaryota</taxon>
        <taxon>Metazoa</taxon>
        <taxon>Spiralia</taxon>
        <taxon>Lophotrochozoa</taxon>
        <taxon>Mollusca</taxon>
        <taxon>Gastropoda</taxon>
        <taxon>Heterobranchia</taxon>
        <taxon>Euthyneura</taxon>
        <taxon>Panpulmonata</taxon>
        <taxon>Eupulmonata</taxon>
        <taxon>Stylommatophora</taxon>
        <taxon>Helicina</taxon>
        <taxon>Helicoidea</taxon>
        <taxon>Geomitridae</taxon>
        <taxon>Candidula</taxon>
    </lineage>
</organism>